<dbReference type="Gene3D" id="2.40.128.110">
    <property type="entry name" value="Lipid/polyisoprenoid-binding, YceI-like"/>
    <property type="match status" value="1"/>
</dbReference>
<evidence type="ECO:0000259" key="2">
    <source>
        <dbReference type="SMART" id="SM00867"/>
    </source>
</evidence>
<dbReference type="RefSeq" id="WP_344522629.1">
    <property type="nucleotide sequence ID" value="NZ_BAAAUG010000077.1"/>
</dbReference>
<dbReference type="EMBL" id="BAAAUG010000077">
    <property type="protein sequence ID" value="GAA3115965.1"/>
    <property type="molecule type" value="Genomic_DNA"/>
</dbReference>
<dbReference type="InterPro" id="IPR036761">
    <property type="entry name" value="TTHA0802/YceI-like_sf"/>
</dbReference>
<evidence type="ECO:0000313" key="3">
    <source>
        <dbReference type="EMBL" id="GAA3115965.1"/>
    </source>
</evidence>
<comment type="caution">
    <text evidence="3">The sequence shown here is derived from an EMBL/GenBank/DDBJ whole genome shotgun (WGS) entry which is preliminary data.</text>
</comment>
<dbReference type="Proteomes" id="UP001501637">
    <property type="component" value="Unassembled WGS sequence"/>
</dbReference>
<sequence>MVLPSLKDQRVPKSGTYEIDPTASTVRFRTRTVFGLFPVRGTFGIDRGRITVTDAVEESSVDVTIRADTFDSGLERRDRHVASGDYLDAAAYPDIEFRSRRVAESATGTAVLQGELTVRGVTQPVAVTVGAVVPDGRRLTLEGTATVDRYAFGVTTAKGMTGRRLKIDLSVEAVAR</sequence>
<dbReference type="PANTHER" id="PTHR34406:SF1">
    <property type="entry name" value="PROTEIN YCEI"/>
    <property type="match status" value="1"/>
</dbReference>
<dbReference type="Pfam" id="PF04264">
    <property type="entry name" value="YceI"/>
    <property type="match status" value="1"/>
</dbReference>
<evidence type="ECO:0000256" key="1">
    <source>
        <dbReference type="ARBA" id="ARBA00008812"/>
    </source>
</evidence>
<dbReference type="PANTHER" id="PTHR34406">
    <property type="entry name" value="PROTEIN YCEI"/>
    <property type="match status" value="1"/>
</dbReference>
<feature type="domain" description="Lipid/polyisoprenoid-binding YceI-like" evidence="2">
    <location>
        <begin position="16"/>
        <end position="174"/>
    </location>
</feature>
<protein>
    <submittedName>
        <fullName evidence="3">YceI family protein</fullName>
    </submittedName>
</protein>
<gene>
    <name evidence="3" type="ORF">GCM10010449_42570</name>
</gene>
<dbReference type="SMART" id="SM00867">
    <property type="entry name" value="YceI"/>
    <property type="match status" value="1"/>
</dbReference>
<accession>A0ABP6MIT1</accession>
<dbReference type="InterPro" id="IPR007372">
    <property type="entry name" value="Lipid/polyisoprenoid-bd_YceI"/>
</dbReference>
<dbReference type="SUPFAM" id="SSF101874">
    <property type="entry name" value="YceI-like"/>
    <property type="match status" value="1"/>
</dbReference>
<organism evidence="3 4">
    <name type="scientific">Streptomyces rectiviolaceus</name>
    <dbReference type="NCBI Taxonomy" id="332591"/>
    <lineage>
        <taxon>Bacteria</taxon>
        <taxon>Bacillati</taxon>
        <taxon>Actinomycetota</taxon>
        <taxon>Actinomycetes</taxon>
        <taxon>Kitasatosporales</taxon>
        <taxon>Streptomycetaceae</taxon>
        <taxon>Streptomyces</taxon>
    </lineage>
</organism>
<proteinExistence type="inferred from homology"/>
<evidence type="ECO:0000313" key="4">
    <source>
        <dbReference type="Proteomes" id="UP001501637"/>
    </source>
</evidence>
<comment type="similarity">
    <text evidence="1">Belongs to the UPF0312 family.</text>
</comment>
<reference evidence="4" key="1">
    <citation type="journal article" date="2019" name="Int. J. Syst. Evol. Microbiol.">
        <title>The Global Catalogue of Microorganisms (GCM) 10K type strain sequencing project: providing services to taxonomists for standard genome sequencing and annotation.</title>
        <authorList>
            <consortium name="The Broad Institute Genomics Platform"/>
            <consortium name="The Broad Institute Genome Sequencing Center for Infectious Disease"/>
            <person name="Wu L."/>
            <person name="Ma J."/>
        </authorList>
    </citation>
    <scope>NUCLEOTIDE SEQUENCE [LARGE SCALE GENOMIC DNA]</scope>
    <source>
        <strain evidence="4">JCM 9092</strain>
    </source>
</reference>
<keyword evidence="4" id="KW-1185">Reference proteome</keyword>
<name>A0ABP6MIT1_9ACTN</name>